<protein>
    <submittedName>
        <fullName evidence="2">DUF4224 domain-containing protein</fullName>
    </submittedName>
</protein>
<gene>
    <name evidence="2" type="ORF">G1O10_11290</name>
</gene>
<reference evidence="2" key="1">
    <citation type="journal article" date="2018" name="Genome Biol.">
        <title>SKESA: strategic k-mer extension for scrupulous assemblies.</title>
        <authorList>
            <person name="Souvorov A."/>
            <person name="Agarwala R."/>
            <person name="Lipman D.J."/>
        </authorList>
    </citation>
    <scope>NUCLEOTIDE SEQUENCE</scope>
    <source>
        <strain evidence="2">Typhimurium</strain>
    </source>
</reference>
<evidence type="ECO:0000259" key="1">
    <source>
        <dbReference type="Pfam" id="PF13986"/>
    </source>
</evidence>
<feature type="domain" description="DUF4224" evidence="1">
    <location>
        <begin position="5"/>
        <end position="49"/>
    </location>
</feature>
<dbReference type="AlphaFoldDB" id="A0A5W5Z9N3"/>
<sequence length="73" mass="8622">MTDRFLTKEEITEFTGYTQAKRQRKELVKQGIWFAQDRNGNPKTTWFHINNPLCLRLNNSLDSELTTPNFDAM</sequence>
<name>A0A5W5Z9N3_SALTM</name>
<reference evidence="2" key="2">
    <citation type="submission" date="2019-01" db="EMBL/GenBank/DDBJ databases">
        <authorList>
            <consortium name="NCBI Pathogen Detection Project"/>
        </authorList>
    </citation>
    <scope>NUCLEOTIDE SEQUENCE</scope>
    <source>
        <strain evidence="2">Typhimurium</strain>
    </source>
</reference>
<dbReference type="InterPro" id="IPR025319">
    <property type="entry name" value="DUF4224"/>
</dbReference>
<organism evidence="2">
    <name type="scientific">Salmonella typhimurium</name>
    <dbReference type="NCBI Taxonomy" id="90371"/>
    <lineage>
        <taxon>Bacteria</taxon>
        <taxon>Pseudomonadati</taxon>
        <taxon>Pseudomonadota</taxon>
        <taxon>Gammaproteobacteria</taxon>
        <taxon>Enterobacterales</taxon>
        <taxon>Enterobacteriaceae</taxon>
        <taxon>Salmonella</taxon>
    </lineage>
</organism>
<dbReference type="EMBL" id="DAAOGX010000006">
    <property type="protein sequence ID" value="HAD3010960.1"/>
    <property type="molecule type" value="Genomic_DNA"/>
</dbReference>
<comment type="caution">
    <text evidence="2">The sequence shown here is derived from an EMBL/GenBank/DDBJ whole genome shotgun (WGS) entry which is preliminary data.</text>
</comment>
<dbReference type="Pfam" id="PF13986">
    <property type="entry name" value="DUF4224"/>
    <property type="match status" value="1"/>
</dbReference>
<proteinExistence type="predicted"/>
<evidence type="ECO:0000313" key="2">
    <source>
        <dbReference type="EMBL" id="HAD3010960.1"/>
    </source>
</evidence>
<accession>A0A5W5Z9N3</accession>